<feature type="compositionally biased region" description="Low complexity" evidence="5">
    <location>
        <begin position="135"/>
        <end position="145"/>
    </location>
</feature>
<protein>
    <recommendedName>
        <fullName evidence="6">FCP1 homology domain-containing protein</fullName>
    </recommendedName>
</protein>
<proteinExistence type="inferred from homology"/>
<dbReference type="GO" id="GO:0005634">
    <property type="term" value="C:nucleus"/>
    <property type="evidence" value="ECO:0007669"/>
    <property type="project" value="UniProtKB-ARBA"/>
</dbReference>
<keyword evidence="2" id="KW-0904">Protein phosphatase</keyword>
<feature type="compositionally biased region" description="Low complexity" evidence="5">
    <location>
        <begin position="198"/>
        <end position="220"/>
    </location>
</feature>
<evidence type="ECO:0000313" key="7">
    <source>
        <dbReference type="EMBL" id="KAK9826665.1"/>
    </source>
</evidence>
<dbReference type="PANTHER" id="PTHR12210">
    <property type="entry name" value="DULLARD PROTEIN PHOSPHATASE"/>
    <property type="match status" value="1"/>
</dbReference>
<dbReference type="CDD" id="cd07521">
    <property type="entry name" value="HAD_FCP1-like"/>
    <property type="match status" value="1"/>
</dbReference>
<dbReference type="NCBIfam" id="TIGR02251">
    <property type="entry name" value="HIF-SF_euk"/>
    <property type="match status" value="1"/>
</dbReference>
<feature type="region of interest" description="Disordered" evidence="5">
    <location>
        <begin position="1"/>
        <end position="300"/>
    </location>
</feature>
<evidence type="ECO:0000313" key="8">
    <source>
        <dbReference type="Proteomes" id="UP001438707"/>
    </source>
</evidence>
<comment type="similarity">
    <text evidence="4">Belongs to the CTDSPL2 family.</text>
</comment>
<dbReference type="InterPro" id="IPR023214">
    <property type="entry name" value="HAD_sf"/>
</dbReference>
<keyword evidence="1" id="KW-0378">Hydrolase</keyword>
<dbReference type="FunFam" id="3.40.50.1000:FF:000015">
    <property type="entry name" value="CTD small phosphatase-like protein 2"/>
    <property type="match status" value="1"/>
</dbReference>
<dbReference type="Pfam" id="PF03031">
    <property type="entry name" value="NIF"/>
    <property type="match status" value="1"/>
</dbReference>
<dbReference type="Proteomes" id="UP001438707">
    <property type="component" value="Unassembled WGS sequence"/>
</dbReference>
<accession>A0AAW1QYJ3</accession>
<reference evidence="7 8" key="1">
    <citation type="journal article" date="2024" name="Nat. Commun.">
        <title>Phylogenomics reveals the evolutionary origins of lichenization in chlorophyte algae.</title>
        <authorList>
            <person name="Puginier C."/>
            <person name="Libourel C."/>
            <person name="Otte J."/>
            <person name="Skaloud P."/>
            <person name="Haon M."/>
            <person name="Grisel S."/>
            <person name="Petersen M."/>
            <person name="Berrin J.G."/>
            <person name="Delaux P.M."/>
            <person name="Dal Grande F."/>
            <person name="Keller J."/>
        </authorList>
    </citation>
    <scope>NUCLEOTIDE SEQUENCE [LARGE SCALE GENOMIC DNA]</scope>
    <source>
        <strain evidence="7 8">SAG 2145</strain>
    </source>
</reference>
<dbReference type="InterPro" id="IPR011948">
    <property type="entry name" value="Dullard_phosphatase"/>
</dbReference>
<evidence type="ECO:0000256" key="5">
    <source>
        <dbReference type="SAM" id="MobiDB-lite"/>
    </source>
</evidence>
<evidence type="ECO:0000256" key="4">
    <source>
        <dbReference type="ARBA" id="ARBA00038355"/>
    </source>
</evidence>
<dbReference type="SUPFAM" id="SSF56784">
    <property type="entry name" value="HAD-like"/>
    <property type="match status" value="1"/>
</dbReference>
<dbReference type="InterPro" id="IPR004274">
    <property type="entry name" value="FCP1_dom"/>
</dbReference>
<name>A0AAW1QYJ3_9CHLO</name>
<comment type="caution">
    <text evidence="7">The sequence shown here is derived from an EMBL/GenBank/DDBJ whole genome shotgun (WGS) entry which is preliminary data.</text>
</comment>
<feature type="domain" description="FCP1 homology" evidence="6">
    <location>
        <begin position="525"/>
        <end position="684"/>
    </location>
</feature>
<evidence type="ECO:0000256" key="3">
    <source>
        <dbReference type="ARBA" id="ARBA00037324"/>
    </source>
</evidence>
<keyword evidence="8" id="KW-1185">Reference proteome</keyword>
<dbReference type="AlphaFoldDB" id="A0AAW1QYJ3"/>
<dbReference type="InterPro" id="IPR050365">
    <property type="entry name" value="TIM50"/>
</dbReference>
<evidence type="ECO:0000259" key="6">
    <source>
        <dbReference type="PROSITE" id="PS50969"/>
    </source>
</evidence>
<evidence type="ECO:0000256" key="1">
    <source>
        <dbReference type="ARBA" id="ARBA00022801"/>
    </source>
</evidence>
<dbReference type="Gene3D" id="3.40.50.1000">
    <property type="entry name" value="HAD superfamily/HAD-like"/>
    <property type="match status" value="1"/>
</dbReference>
<feature type="compositionally biased region" description="Low complexity" evidence="5">
    <location>
        <begin position="386"/>
        <end position="398"/>
    </location>
</feature>
<dbReference type="PROSITE" id="PS50969">
    <property type="entry name" value="FCP1"/>
    <property type="match status" value="1"/>
</dbReference>
<gene>
    <name evidence="7" type="ORF">WJX74_008706</name>
</gene>
<sequence>MVQLSEEAAAMAKAGRPLASAAGPQAGDLITSAKRSKRKAAPAEETEISPPKRLCDRKAGSSVGLPRPLGPELYRQDENAPRATEGVLGPQDLDCSKPAAAAPPPPEQAVSHQPADPSDQQTVPAQHAKRTRLASSQQQQQQSSQKANAVPPKFTALATRQQQPRRHDGNSPAPKKVKTLPPAHRLKALPAPAGLQRPPEAAPEAAPASAVPAADPLLPAGSSQQTEAAPAADQPGISINPSGPPVLATSRAAHASGSLPAATSDLTTSDPSIPGRKDVSAARPPSTVAKATEDVPSAAASAVQLDDAAVAEAHVHIPTAQGDGASAELDLEQRLETPPAVQPTAGPDSAAALPTSHDRAADAENIPESQAVPSGRPDDRAAQRMHAAASRHQAGAASIQHRGLQRQQAASNSEAAGPSSSSPEEVVGRASGRKAGQPLAELSAAPSEDSQKSSADQLETPGEAAGAFLCPEDDEAALQSDATLPEYDEEEEILEFDPWSFIKGLPPLADCVPAFRKALLPRQTRRSKLKTLVLDLDETLVHSTLDSFDQPDFGFTVNFNGREHHVNVRQRPDVFAFLERCAQLFEVVVFTASQKVYAEQLLNILDPQRRLIRHRIFRDSCVLVDGNYLKDLSVLGRDLTKTIIVDNSPQAFGFQLSNGIPIESWYDDRQDKELMTLVPFLEKLVDVDDVRPLIASTFKLEQLVSRAPSMPAFL</sequence>
<comment type="function">
    <text evidence="3">Probable phosphatase.</text>
</comment>
<dbReference type="InterPro" id="IPR036412">
    <property type="entry name" value="HAD-like_sf"/>
</dbReference>
<dbReference type="SMART" id="SM00577">
    <property type="entry name" value="CPDc"/>
    <property type="match status" value="1"/>
</dbReference>
<dbReference type="GO" id="GO:0004721">
    <property type="term" value="F:phosphoprotein phosphatase activity"/>
    <property type="evidence" value="ECO:0007669"/>
    <property type="project" value="UniProtKB-KW"/>
</dbReference>
<evidence type="ECO:0000256" key="2">
    <source>
        <dbReference type="ARBA" id="ARBA00022912"/>
    </source>
</evidence>
<feature type="region of interest" description="Disordered" evidence="5">
    <location>
        <begin position="314"/>
        <end position="460"/>
    </location>
</feature>
<organism evidence="7 8">
    <name type="scientific">Apatococcus lobatus</name>
    <dbReference type="NCBI Taxonomy" id="904363"/>
    <lineage>
        <taxon>Eukaryota</taxon>
        <taxon>Viridiplantae</taxon>
        <taxon>Chlorophyta</taxon>
        <taxon>core chlorophytes</taxon>
        <taxon>Trebouxiophyceae</taxon>
        <taxon>Chlorellales</taxon>
        <taxon>Chlorellaceae</taxon>
        <taxon>Apatococcus</taxon>
    </lineage>
</organism>
<feature type="compositionally biased region" description="Low complexity" evidence="5">
    <location>
        <begin position="409"/>
        <end position="425"/>
    </location>
</feature>
<dbReference type="EMBL" id="JALJOS010000020">
    <property type="protein sequence ID" value="KAK9826665.1"/>
    <property type="molecule type" value="Genomic_DNA"/>
</dbReference>